<dbReference type="GO" id="GO:0004806">
    <property type="term" value="F:triacylglycerol lipase activity"/>
    <property type="evidence" value="ECO:0007669"/>
    <property type="project" value="TreeGrafter"/>
</dbReference>
<dbReference type="InterPro" id="IPR002347">
    <property type="entry name" value="SDR_fam"/>
</dbReference>
<evidence type="ECO:0000256" key="3">
    <source>
        <dbReference type="ARBA" id="ARBA00023002"/>
    </source>
</evidence>
<name>A0A2J6TXC3_9HELO</name>
<dbReference type="Gene3D" id="3.40.50.720">
    <property type="entry name" value="NAD(P)-binding Rossmann-like Domain"/>
    <property type="match status" value="1"/>
</dbReference>
<dbReference type="AlphaFoldDB" id="A0A2J6TXC3"/>
<dbReference type="PANTHER" id="PTHR44169:SF6">
    <property type="entry name" value="NADPH-DEPENDENT 1-ACYLDIHYDROXYACETONE PHOSPHATE REDUCTASE"/>
    <property type="match status" value="1"/>
</dbReference>
<keyword evidence="2" id="KW-0521">NADP</keyword>
<keyword evidence="6" id="KW-1185">Reference proteome</keyword>
<comment type="similarity">
    <text evidence="1 4">Belongs to the short-chain dehydrogenases/reductases (SDR) family.</text>
</comment>
<organism evidence="5 6">
    <name type="scientific">Hyaloscypha bicolor E</name>
    <dbReference type="NCBI Taxonomy" id="1095630"/>
    <lineage>
        <taxon>Eukaryota</taxon>
        <taxon>Fungi</taxon>
        <taxon>Dikarya</taxon>
        <taxon>Ascomycota</taxon>
        <taxon>Pezizomycotina</taxon>
        <taxon>Leotiomycetes</taxon>
        <taxon>Helotiales</taxon>
        <taxon>Hyaloscyphaceae</taxon>
        <taxon>Hyaloscypha</taxon>
        <taxon>Hyaloscypha bicolor</taxon>
    </lineage>
</organism>
<dbReference type="FunCoup" id="A0A2J6TXC3">
    <property type="interactions" value="286"/>
</dbReference>
<dbReference type="RefSeq" id="XP_024744512.1">
    <property type="nucleotide sequence ID" value="XM_024882319.1"/>
</dbReference>
<dbReference type="GeneID" id="36590396"/>
<dbReference type="GO" id="GO:0000140">
    <property type="term" value="F:acylglycerone-phosphate reductase (NADP+) activity"/>
    <property type="evidence" value="ECO:0007669"/>
    <property type="project" value="TreeGrafter"/>
</dbReference>
<protein>
    <submittedName>
        <fullName evidence="5">Putative short-chain dehydrogenases/reductase</fullName>
    </submittedName>
</protein>
<dbReference type="STRING" id="1095630.A0A2J6TXC3"/>
<dbReference type="PROSITE" id="PS00061">
    <property type="entry name" value="ADH_SHORT"/>
    <property type="match status" value="1"/>
</dbReference>
<reference evidence="5 6" key="1">
    <citation type="submission" date="2016-04" db="EMBL/GenBank/DDBJ databases">
        <title>A degradative enzymes factory behind the ericoid mycorrhizal symbiosis.</title>
        <authorList>
            <consortium name="DOE Joint Genome Institute"/>
            <person name="Martino E."/>
            <person name="Morin E."/>
            <person name="Grelet G."/>
            <person name="Kuo A."/>
            <person name="Kohler A."/>
            <person name="Daghino S."/>
            <person name="Barry K."/>
            <person name="Choi C."/>
            <person name="Cichocki N."/>
            <person name="Clum A."/>
            <person name="Copeland A."/>
            <person name="Hainaut M."/>
            <person name="Haridas S."/>
            <person name="Labutti K."/>
            <person name="Lindquist E."/>
            <person name="Lipzen A."/>
            <person name="Khouja H.-R."/>
            <person name="Murat C."/>
            <person name="Ohm R."/>
            <person name="Olson A."/>
            <person name="Spatafora J."/>
            <person name="Veneault-Fourrey C."/>
            <person name="Henrissat B."/>
            <person name="Grigoriev I."/>
            <person name="Martin F."/>
            <person name="Perotto S."/>
        </authorList>
    </citation>
    <scope>NUCLEOTIDE SEQUENCE [LARGE SCALE GENOMIC DNA]</scope>
    <source>
        <strain evidence="5 6">E</strain>
    </source>
</reference>
<dbReference type="EMBL" id="KZ613740">
    <property type="protein sequence ID" value="PMD67608.1"/>
    <property type="molecule type" value="Genomic_DNA"/>
</dbReference>
<dbReference type="Proteomes" id="UP000235371">
    <property type="component" value="Unassembled WGS sequence"/>
</dbReference>
<dbReference type="PRINTS" id="PR00080">
    <property type="entry name" value="SDRFAMILY"/>
</dbReference>
<dbReference type="Pfam" id="PF00106">
    <property type="entry name" value="adh_short"/>
    <property type="match status" value="1"/>
</dbReference>
<evidence type="ECO:0000313" key="6">
    <source>
        <dbReference type="Proteomes" id="UP000235371"/>
    </source>
</evidence>
<evidence type="ECO:0000256" key="4">
    <source>
        <dbReference type="RuleBase" id="RU000363"/>
    </source>
</evidence>
<dbReference type="InterPro" id="IPR020904">
    <property type="entry name" value="Sc_DH/Rdtase_CS"/>
</dbReference>
<evidence type="ECO:0000313" key="5">
    <source>
        <dbReference type="EMBL" id="PMD67608.1"/>
    </source>
</evidence>
<dbReference type="InParanoid" id="A0A2J6TXC3"/>
<proteinExistence type="inferred from homology"/>
<evidence type="ECO:0000256" key="1">
    <source>
        <dbReference type="ARBA" id="ARBA00006484"/>
    </source>
</evidence>
<dbReference type="OrthoDB" id="2102561at2759"/>
<sequence>MAASAKSVLITGFEVSVLQFVHLSNMRSCSSGIGKALAFEFHHRGLRVFAASRSLASIKDLSDAGIDTVQLDPASASSINAAREVVSKATGGKLDILVNNAGQWLEKPAIETEIDKVKALFDINVFAVMAIINDFIPLLIAAKGGGTIVNHGSMVRSLPHPFTAAYNASKSAVSQYSHTLRIELEPLGVKVIELVSGRVATGLITVPTLDESSIYKPLEPILQKRAREAETQQKAEVFAKAAVKSILEKPGNVEVFKGNLATIAWVITTFAPRWAIHAVFRSTVGLGDGKLRGAIAERAVARSKH</sequence>
<dbReference type="GO" id="GO:0006654">
    <property type="term" value="P:phosphatidic acid biosynthetic process"/>
    <property type="evidence" value="ECO:0007669"/>
    <property type="project" value="TreeGrafter"/>
</dbReference>
<dbReference type="GO" id="GO:0019433">
    <property type="term" value="P:triglyceride catabolic process"/>
    <property type="evidence" value="ECO:0007669"/>
    <property type="project" value="TreeGrafter"/>
</dbReference>
<dbReference type="SUPFAM" id="SSF51735">
    <property type="entry name" value="NAD(P)-binding Rossmann-fold domains"/>
    <property type="match status" value="1"/>
</dbReference>
<dbReference type="InterPro" id="IPR036291">
    <property type="entry name" value="NAD(P)-bd_dom_sf"/>
</dbReference>
<dbReference type="PRINTS" id="PR00081">
    <property type="entry name" value="GDHRDH"/>
</dbReference>
<dbReference type="GO" id="GO:0005783">
    <property type="term" value="C:endoplasmic reticulum"/>
    <property type="evidence" value="ECO:0007669"/>
    <property type="project" value="TreeGrafter"/>
</dbReference>
<evidence type="ECO:0000256" key="2">
    <source>
        <dbReference type="ARBA" id="ARBA00022857"/>
    </source>
</evidence>
<accession>A0A2J6TXC3</accession>
<gene>
    <name evidence="5" type="ORF">K444DRAFT_623756</name>
</gene>
<dbReference type="GO" id="GO:0005811">
    <property type="term" value="C:lipid droplet"/>
    <property type="evidence" value="ECO:0007669"/>
    <property type="project" value="TreeGrafter"/>
</dbReference>
<dbReference type="PANTHER" id="PTHR44169">
    <property type="entry name" value="NADPH-DEPENDENT 1-ACYLDIHYDROXYACETONE PHOSPHATE REDUCTASE"/>
    <property type="match status" value="1"/>
</dbReference>
<keyword evidence="3" id="KW-0560">Oxidoreductase</keyword>